<organism evidence="8 9">
    <name type="scientific">Rhodobium orientis</name>
    <dbReference type="NCBI Taxonomy" id="34017"/>
    <lineage>
        <taxon>Bacteria</taxon>
        <taxon>Pseudomonadati</taxon>
        <taxon>Pseudomonadota</taxon>
        <taxon>Alphaproteobacteria</taxon>
        <taxon>Hyphomicrobiales</taxon>
        <taxon>Rhodobiaceae</taxon>
        <taxon>Rhodobium</taxon>
    </lineage>
</organism>
<dbReference type="Gene3D" id="3.40.50.720">
    <property type="entry name" value="NAD(P)-binding Rossmann-like Domain"/>
    <property type="match status" value="1"/>
</dbReference>
<comment type="cofactor">
    <cofactor evidence="1 6">
        <name>Zn(2+)</name>
        <dbReference type="ChEBI" id="CHEBI:29105"/>
    </cofactor>
</comment>
<dbReference type="FunFam" id="3.40.50.720:FF:000003">
    <property type="entry name" value="S-(hydroxymethyl)glutathione dehydrogenase"/>
    <property type="match status" value="1"/>
</dbReference>
<dbReference type="Proteomes" id="UP000249299">
    <property type="component" value="Unassembled WGS sequence"/>
</dbReference>
<dbReference type="InterPro" id="IPR013154">
    <property type="entry name" value="ADH-like_N"/>
</dbReference>
<proteinExistence type="inferred from homology"/>
<dbReference type="GO" id="GO:0005829">
    <property type="term" value="C:cytosol"/>
    <property type="evidence" value="ECO:0007669"/>
    <property type="project" value="TreeGrafter"/>
</dbReference>
<keyword evidence="5" id="KW-0520">NAD</keyword>
<dbReference type="SUPFAM" id="SSF50129">
    <property type="entry name" value="GroES-like"/>
    <property type="match status" value="2"/>
</dbReference>
<comment type="similarity">
    <text evidence="6">Belongs to the zinc-containing alcohol dehydrogenase family.</text>
</comment>
<dbReference type="InterPro" id="IPR002328">
    <property type="entry name" value="ADH_Zn_CS"/>
</dbReference>
<dbReference type="RefSeq" id="WP_111434385.1">
    <property type="nucleotide sequence ID" value="NZ_JACIGG010000003.1"/>
</dbReference>
<keyword evidence="2 6" id="KW-0479">Metal-binding</keyword>
<keyword evidence="3 6" id="KW-0862">Zinc</keyword>
<evidence type="ECO:0000313" key="8">
    <source>
        <dbReference type="EMBL" id="RAI27239.1"/>
    </source>
</evidence>
<dbReference type="InterPro" id="IPR036291">
    <property type="entry name" value="NAD(P)-bd_dom_sf"/>
</dbReference>
<dbReference type="PANTHER" id="PTHR43880:SF12">
    <property type="entry name" value="ALCOHOL DEHYDROGENASE CLASS-3"/>
    <property type="match status" value="1"/>
</dbReference>
<dbReference type="GO" id="GO:0046294">
    <property type="term" value="P:formaldehyde catabolic process"/>
    <property type="evidence" value="ECO:0007669"/>
    <property type="project" value="TreeGrafter"/>
</dbReference>
<dbReference type="SMART" id="SM00829">
    <property type="entry name" value="PKS_ER"/>
    <property type="match status" value="1"/>
</dbReference>
<dbReference type="SUPFAM" id="SSF51735">
    <property type="entry name" value="NAD(P)-binding Rossmann-fold domains"/>
    <property type="match status" value="1"/>
</dbReference>
<evidence type="ECO:0000256" key="6">
    <source>
        <dbReference type="RuleBase" id="RU361277"/>
    </source>
</evidence>
<evidence type="ECO:0000256" key="4">
    <source>
        <dbReference type="ARBA" id="ARBA00023002"/>
    </source>
</evidence>
<dbReference type="PROSITE" id="PS00059">
    <property type="entry name" value="ADH_ZINC"/>
    <property type="match status" value="1"/>
</dbReference>
<dbReference type="OrthoDB" id="9770544at2"/>
<evidence type="ECO:0000313" key="9">
    <source>
        <dbReference type="Proteomes" id="UP000249299"/>
    </source>
</evidence>
<sequence>MTIEIEAAVLAAPAPERPFADGRPLAIETLRLDPPQAGEVVVRIEAASLCRSDLSVITGIRAWPMPIVPGHEASGVVEEVGVEVTGLVPGDRVVLVYQPQCGHCPDCIGGDAHLCEPGLAANRAGALLSGGQRLHKGEAKVHHHMGLSAFATRAVVSEASLVKVDADLDADVAALFGCAVMCGAGSVIHTGHVRAGETVAIVGIGGVGASAILGARVAGAARIIAVDPDPEKRKAALDFGATDAVAAGDDAAAMIVEMTGGGVDCAFETAGQHDAFATAYGAAKRGGRVVTVGLVNPATPFALDIAGLVTGAKSITGSYMGSCNPKIDIPKFVGLYRSGRFPVDKLITHTMPLSEVNTALDRMADSRAFRQILKP</sequence>
<dbReference type="AlphaFoldDB" id="A0A327JLK8"/>
<dbReference type="Gene3D" id="3.90.180.10">
    <property type="entry name" value="Medium-chain alcohol dehydrogenases, catalytic domain"/>
    <property type="match status" value="1"/>
</dbReference>
<dbReference type="InterPro" id="IPR011032">
    <property type="entry name" value="GroES-like_sf"/>
</dbReference>
<dbReference type="GO" id="GO:0051903">
    <property type="term" value="F:S-(hydroxymethyl)glutathione dehydrogenase [NAD(P)+] activity"/>
    <property type="evidence" value="ECO:0007669"/>
    <property type="project" value="TreeGrafter"/>
</dbReference>
<protein>
    <recommendedName>
        <fullName evidence="7">Enoyl reductase (ER) domain-containing protein</fullName>
    </recommendedName>
</protein>
<evidence type="ECO:0000259" key="7">
    <source>
        <dbReference type="SMART" id="SM00829"/>
    </source>
</evidence>
<accession>A0A327JLK8</accession>
<evidence type="ECO:0000256" key="1">
    <source>
        <dbReference type="ARBA" id="ARBA00001947"/>
    </source>
</evidence>
<name>A0A327JLK8_9HYPH</name>
<dbReference type="Pfam" id="PF00107">
    <property type="entry name" value="ADH_zinc_N"/>
    <property type="match status" value="1"/>
</dbReference>
<evidence type="ECO:0000256" key="2">
    <source>
        <dbReference type="ARBA" id="ARBA00022723"/>
    </source>
</evidence>
<dbReference type="InterPro" id="IPR020843">
    <property type="entry name" value="ER"/>
</dbReference>
<keyword evidence="4" id="KW-0560">Oxidoreductase</keyword>
<dbReference type="GO" id="GO:0008270">
    <property type="term" value="F:zinc ion binding"/>
    <property type="evidence" value="ECO:0007669"/>
    <property type="project" value="InterPro"/>
</dbReference>
<reference evidence="8 9" key="1">
    <citation type="submission" date="2017-07" db="EMBL/GenBank/DDBJ databases">
        <title>Draft Genome Sequences of Select Purple Nonsulfur Bacteria.</title>
        <authorList>
            <person name="Lasarre B."/>
            <person name="Mckinlay J.B."/>
        </authorList>
    </citation>
    <scope>NUCLEOTIDE SEQUENCE [LARGE SCALE GENOMIC DNA]</scope>
    <source>
        <strain evidence="8 9">DSM 11290</strain>
    </source>
</reference>
<evidence type="ECO:0000256" key="3">
    <source>
        <dbReference type="ARBA" id="ARBA00022833"/>
    </source>
</evidence>
<dbReference type="EMBL" id="NPEV01000020">
    <property type="protein sequence ID" value="RAI27239.1"/>
    <property type="molecule type" value="Genomic_DNA"/>
</dbReference>
<dbReference type="InterPro" id="IPR013149">
    <property type="entry name" value="ADH-like_C"/>
</dbReference>
<evidence type="ECO:0000256" key="5">
    <source>
        <dbReference type="ARBA" id="ARBA00023027"/>
    </source>
</evidence>
<keyword evidence="9" id="KW-1185">Reference proteome</keyword>
<dbReference type="Pfam" id="PF08240">
    <property type="entry name" value="ADH_N"/>
    <property type="match status" value="1"/>
</dbReference>
<feature type="domain" description="Enoyl reductase (ER)" evidence="7">
    <location>
        <begin position="22"/>
        <end position="373"/>
    </location>
</feature>
<dbReference type="PANTHER" id="PTHR43880">
    <property type="entry name" value="ALCOHOL DEHYDROGENASE"/>
    <property type="match status" value="1"/>
</dbReference>
<comment type="caution">
    <text evidence="8">The sequence shown here is derived from an EMBL/GenBank/DDBJ whole genome shotgun (WGS) entry which is preliminary data.</text>
</comment>
<gene>
    <name evidence="8" type="ORF">CH339_10860</name>
</gene>